<feature type="signal peptide" evidence="1">
    <location>
        <begin position="1"/>
        <end position="18"/>
    </location>
</feature>
<accession>A0ABU3C4S8</accession>
<sequence length="98" mass="11240">MRLIIAAAAIGLALAASAEEKPTNYCHNESSNQEWADKAAKYHDSDTWQRLFALRVGLCTMVERDRLTVPRATVIFERARDRALRDLDRYGDRDQLEM</sequence>
<name>A0ABU3C4S8_9GAMM</name>
<keyword evidence="3" id="KW-1185">Reference proteome</keyword>
<dbReference type="EMBL" id="JAVRIB010000029">
    <property type="protein sequence ID" value="MDT0636349.1"/>
    <property type="molecule type" value="Genomic_DNA"/>
</dbReference>
<dbReference type="RefSeq" id="WP_311654243.1">
    <property type="nucleotide sequence ID" value="NZ_JAVRIB010000029.1"/>
</dbReference>
<evidence type="ECO:0000313" key="3">
    <source>
        <dbReference type="Proteomes" id="UP001251857"/>
    </source>
</evidence>
<comment type="caution">
    <text evidence="2">The sequence shown here is derived from an EMBL/GenBank/DDBJ whole genome shotgun (WGS) entry which is preliminary data.</text>
</comment>
<evidence type="ECO:0000313" key="2">
    <source>
        <dbReference type="EMBL" id="MDT0636349.1"/>
    </source>
</evidence>
<evidence type="ECO:0000256" key="1">
    <source>
        <dbReference type="SAM" id="SignalP"/>
    </source>
</evidence>
<reference evidence="2 3" key="1">
    <citation type="submission" date="2023-09" db="EMBL/GenBank/DDBJ databases">
        <authorList>
            <person name="Rey-Velasco X."/>
        </authorList>
    </citation>
    <scope>NUCLEOTIDE SEQUENCE [LARGE SCALE GENOMIC DNA]</scope>
    <source>
        <strain evidence="2 3">W335</strain>
    </source>
</reference>
<organism evidence="2 3">
    <name type="scientific">Spectribacter hydrogenoxidans</name>
    <dbReference type="NCBI Taxonomy" id="3075608"/>
    <lineage>
        <taxon>Bacteria</taxon>
        <taxon>Pseudomonadati</taxon>
        <taxon>Pseudomonadota</taxon>
        <taxon>Gammaproteobacteria</taxon>
        <taxon>Salinisphaerales</taxon>
        <taxon>Salinisphaeraceae</taxon>
        <taxon>Spectribacter</taxon>
    </lineage>
</organism>
<keyword evidence="1" id="KW-0732">Signal</keyword>
<gene>
    <name evidence="2" type="ORF">RM532_15470</name>
</gene>
<proteinExistence type="predicted"/>
<feature type="chain" id="PRO_5047022551" evidence="1">
    <location>
        <begin position="19"/>
        <end position="98"/>
    </location>
</feature>
<dbReference type="Proteomes" id="UP001251857">
    <property type="component" value="Unassembled WGS sequence"/>
</dbReference>
<protein>
    <submittedName>
        <fullName evidence="2">Uncharacterized protein</fullName>
    </submittedName>
</protein>